<dbReference type="GO" id="GO:0044781">
    <property type="term" value="P:bacterial-type flagellum organization"/>
    <property type="evidence" value="ECO:0007669"/>
    <property type="project" value="UniProtKB-KW"/>
</dbReference>
<keyword evidence="5" id="KW-1185">Reference proteome</keyword>
<protein>
    <submittedName>
        <fullName evidence="4">Flagellar biosynthesis repressor FlbT</fullName>
    </submittedName>
</protein>
<evidence type="ECO:0000313" key="5">
    <source>
        <dbReference type="Proteomes" id="UP000422569"/>
    </source>
</evidence>
<dbReference type="RefSeq" id="WP_016919409.1">
    <property type="nucleotide sequence ID" value="NZ_CP044331.1"/>
</dbReference>
<dbReference type="GO" id="GO:0006402">
    <property type="term" value="P:mRNA catabolic process"/>
    <property type="evidence" value="ECO:0007669"/>
    <property type="project" value="InterPro"/>
</dbReference>
<keyword evidence="1" id="KW-0678">Repressor</keyword>
<dbReference type="Proteomes" id="UP000422569">
    <property type="component" value="Chromosome"/>
</dbReference>
<keyword evidence="4" id="KW-0966">Cell projection</keyword>
<evidence type="ECO:0000313" key="4">
    <source>
        <dbReference type="EMBL" id="QGM98004.1"/>
    </source>
</evidence>
<dbReference type="GO" id="GO:1902209">
    <property type="term" value="P:negative regulation of bacterial-type flagellum assembly"/>
    <property type="evidence" value="ECO:0007669"/>
    <property type="project" value="InterPro"/>
</dbReference>
<dbReference type="EMBL" id="CP044331">
    <property type="protein sequence ID" value="QGM98004.1"/>
    <property type="molecule type" value="Genomic_DNA"/>
</dbReference>
<dbReference type="PIRSF" id="PIRSF009533">
    <property type="entry name" value="FlbT"/>
    <property type="match status" value="1"/>
</dbReference>
<name>A0A6B8M2H2_9HYPH</name>
<keyword evidence="4" id="KW-0282">Flagellum</keyword>
<dbReference type="NCBIfam" id="NF001995">
    <property type="entry name" value="PRK00794.1-1"/>
    <property type="match status" value="1"/>
</dbReference>
<sequence length="135" mass="14918">MNISLRRGERIFVNGAVLRVDRKVCIELLNDVTFLLENHVMQEEEATTPLRRLYFVIQTMIISPNDCDAAVALCRETLVSLSGAAKDPRIVAGLGAAIRHIADERPFEALKAVRAMFQIEAELAASPQTEQRGAA</sequence>
<evidence type="ECO:0000256" key="3">
    <source>
        <dbReference type="ARBA" id="ARBA00022884"/>
    </source>
</evidence>
<dbReference type="Pfam" id="PF07378">
    <property type="entry name" value="FlbT"/>
    <property type="match status" value="1"/>
</dbReference>
<dbReference type="InterPro" id="IPR009967">
    <property type="entry name" value="Flagellum_FlbT"/>
</dbReference>
<dbReference type="AlphaFoldDB" id="A0A6B8M2H2"/>
<gene>
    <name evidence="4" type="primary">flbT</name>
    <name evidence="4" type="ORF">F7D14_11300</name>
</gene>
<proteinExistence type="predicted"/>
<evidence type="ECO:0000256" key="1">
    <source>
        <dbReference type="ARBA" id="ARBA00022491"/>
    </source>
</evidence>
<keyword evidence="4" id="KW-0969">Cilium</keyword>
<keyword evidence="2" id="KW-1005">Bacterial flagellum biogenesis</keyword>
<dbReference type="KEGG" id="mpar:F7D14_11300"/>
<dbReference type="GO" id="GO:0048027">
    <property type="term" value="F:mRNA 5'-UTR binding"/>
    <property type="evidence" value="ECO:0007669"/>
    <property type="project" value="InterPro"/>
</dbReference>
<reference evidence="4 5" key="1">
    <citation type="submission" date="2019-09" db="EMBL/GenBank/DDBJ databases">
        <title>Isolation and complete genome sequencing of Methylocystis species.</title>
        <authorList>
            <person name="Rumah B.L."/>
            <person name="Stead C.E."/>
            <person name="Stevens B.C."/>
            <person name="Minton N.P."/>
            <person name="Grosse-Honebrink A."/>
            <person name="Zhang Y."/>
        </authorList>
    </citation>
    <scope>NUCLEOTIDE SEQUENCE [LARGE SCALE GENOMIC DNA]</scope>
    <source>
        <strain evidence="4 5">BRCS2</strain>
    </source>
</reference>
<keyword evidence="3" id="KW-0694">RNA-binding</keyword>
<organism evidence="4 5">
    <name type="scientific">Methylocystis parvus</name>
    <dbReference type="NCBI Taxonomy" id="134"/>
    <lineage>
        <taxon>Bacteria</taxon>
        <taxon>Pseudomonadati</taxon>
        <taxon>Pseudomonadota</taxon>
        <taxon>Alphaproteobacteria</taxon>
        <taxon>Hyphomicrobiales</taxon>
        <taxon>Methylocystaceae</taxon>
        <taxon>Methylocystis</taxon>
    </lineage>
</organism>
<accession>A0A6B8M2H2</accession>
<evidence type="ECO:0000256" key="2">
    <source>
        <dbReference type="ARBA" id="ARBA00022795"/>
    </source>
</evidence>